<dbReference type="InterPro" id="IPR050368">
    <property type="entry name" value="ClC-type_chloride_channel"/>
</dbReference>
<feature type="transmembrane region" description="Helical" evidence="6">
    <location>
        <begin position="342"/>
        <end position="367"/>
    </location>
</feature>
<organism evidence="7 8">
    <name type="scientific">Spirosoma terrae</name>
    <dbReference type="NCBI Taxonomy" id="1968276"/>
    <lineage>
        <taxon>Bacteria</taxon>
        <taxon>Pseudomonadati</taxon>
        <taxon>Bacteroidota</taxon>
        <taxon>Cytophagia</taxon>
        <taxon>Cytophagales</taxon>
        <taxon>Cytophagaceae</taxon>
        <taxon>Spirosoma</taxon>
    </lineage>
</organism>
<keyword evidence="3 6" id="KW-1133">Transmembrane helix</keyword>
<dbReference type="InterPro" id="IPR014743">
    <property type="entry name" value="Cl-channel_core"/>
</dbReference>
<dbReference type="AlphaFoldDB" id="A0A6L9L7K5"/>
<dbReference type="GO" id="GO:0015108">
    <property type="term" value="F:chloride transmembrane transporter activity"/>
    <property type="evidence" value="ECO:0007669"/>
    <property type="project" value="InterPro"/>
</dbReference>
<dbReference type="EMBL" id="JAAFZH010000006">
    <property type="protein sequence ID" value="NDU96380.1"/>
    <property type="molecule type" value="Genomic_DNA"/>
</dbReference>
<accession>A0A6L9L7K5</accession>
<dbReference type="InterPro" id="IPR001807">
    <property type="entry name" value="ClC"/>
</dbReference>
<feature type="transmembrane region" description="Helical" evidence="6">
    <location>
        <begin position="230"/>
        <end position="250"/>
    </location>
</feature>
<evidence type="ECO:0000256" key="1">
    <source>
        <dbReference type="ARBA" id="ARBA00004141"/>
    </source>
</evidence>
<comment type="caution">
    <text evidence="7">The sequence shown here is derived from an EMBL/GenBank/DDBJ whole genome shotgun (WGS) entry which is preliminary data.</text>
</comment>
<keyword evidence="8" id="KW-1185">Reference proteome</keyword>
<dbReference type="SUPFAM" id="SSF81340">
    <property type="entry name" value="Clc chloride channel"/>
    <property type="match status" value="1"/>
</dbReference>
<dbReference type="Pfam" id="PF00654">
    <property type="entry name" value="Voltage_CLC"/>
    <property type="match status" value="1"/>
</dbReference>
<evidence type="ECO:0000256" key="5">
    <source>
        <dbReference type="SAM" id="MobiDB-lite"/>
    </source>
</evidence>
<dbReference type="Proteomes" id="UP000474175">
    <property type="component" value="Unassembled WGS sequence"/>
</dbReference>
<evidence type="ECO:0000256" key="2">
    <source>
        <dbReference type="ARBA" id="ARBA00022692"/>
    </source>
</evidence>
<feature type="region of interest" description="Disordered" evidence="5">
    <location>
        <begin position="426"/>
        <end position="450"/>
    </location>
</feature>
<dbReference type="PRINTS" id="PR00762">
    <property type="entry name" value="CLCHANNEL"/>
</dbReference>
<proteinExistence type="predicted"/>
<feature type="transmembrane region" description="Helical" evidence="6">
    <location>
        <begin position="309"/>
        <end position="335"/>
    </location>
</feature>
<sequence>MVSFRFRIPCSLTPLFWRYPIFFFWVKWLLLAALIGLLVGSASAFFLVALEWATNWREAHKWIIALLPIAGFLIGSLYHYAGKDVESGNNLLLDTIHRPSGVIPLKMAPFVLIGTITTHLFGGSAGREGTALQLGGSIADQFTYVLTLRPRDRRLILIAGIAAGFGSVFGTPLAGAIFGLEVFLLGRLQYAGLFPAFAASFFADLTTRAWGVGHTHYHIPFVPPLSISHVVWAMVAGIVFGLGSVVFSSLTHGISRFFKKQVAYPPFRPVLGGALVALAVLAMGTTKYIGLGIPTIVDSFSIQLPPYDFALKILFTAVTLGAAFKGGEVTPLFFIGATMGNALSLVIPLPMGLLAGMGFVAVFAGAANTPLACTFMAMELFGAECGPYAGIACIMAYFFSGHRGIYSSQVIGQSKHLIWSRHQGQRLAELPHHRSKKKPTKAVSHEDASH</sequence>
<dbReference type="RefSeq" id="WP_163950331.1">
    <property type="nucleotide sequence ID" value="NZ_JAAFZH010000006.1"/>
</dbReference>
<evidence type="ECO:0000313" key="7">
    <source>
        <dbReference type="EMBL" id="NDU96380.1"/>
    </source>
</evidence>
<evidence type="ECO:0000256" key="6">
    <source>
        <dbReference type="SAM" id="Phobius"/>
    </source>
</evidence>
<dbReference type="Gene3D" id="1.10.3080.10">
    <property type="entry name" value="Clc chloride channel"/>
    <property type="match status" value="1"/>
</dbReference>
<dbReference type="CDD" id="cd03682">
    <property type="entry name" value="ClC_sycA_like"/>
    <property type="match status" value="1"/>
</dbReference>
<dbReference type="GO" id="GO:0016020">
    <property type="term" value="C:membrane"/>
    <property type="evidence" value="ECO:0007669"/>
    <property type="project" value="UniProtKB-SubCell"/>
</dbReference>
<gene>
    <name evidence="7" type="ORF">GK108_15985</name>
</gene>
<evidence type="ECO:0000256" key="4">
    <source>
        <dbReference type="ARBA" id="ARBA00023136"/>
    </source>
</evidence>
<evidence type="ECO:0000313" key="8">
    <source>
        <dbReference type="Proteomes" id="UP000474175"/>
    </source>
</evidence>
<dbReference type="PANTHER" id="PTHR43427">
    <property type="entry name" value="CHLORIDE CHANNEL PROTEIN CLC-E"/>
    <property type="match status" value="1"/>
</dbReference>
<evidence type="ECO:0000256" key="3">
    <source>
        <dbReference type="ARBA" id="ARBA00022989"/>
    </source>
</evidence>
<keyword evidence="4 6" id="KW-0472">Membrane</keyword>
<feature type="transmembrane region" description="Helical" evidence="6">
    <location>
        <begin position="22"/>
        <end position="50"/>
    </location>
</feature>
<name>A0A6L9L7K5_9BACT</name>
<protein>
    <submittedName>
        <fullName evidence="7">Voltage-gated chloride channel family protein</fullName>
    </submittedName>
</protein>
<keyword evidence="2 6" id="KW-0812">Transmembrane</keyword>
<reference evidence="7 8" key="1">
    <citation type="submission" date="2020-02" db="EMBL/GenBank/DDBJ databases">
        <title>Draft genome sequence of two Spirosoma agri KCTC 52727 and Spirosoma terrae KCTC 52035.</title>
        <authorList>
            <person name="Rojas J."/>
            <person name="Ambika Manirajan B."/>
            <person name="Suarez C."/>
            <person name="Ratering S."/>
            <person name="Schnell S."/>
        </authorList>
    </citation>
    <scope>NUCLEOTIDE SEQUENCE [LARGE SCALE GENOMIC DNA]</scope>
    <source>
        <strain evidence="7 8">KCTC 52035</strain>
    </source>
</reference>
<feature type="transmembrane region" description="Helical" evidence="6">
    <location>
        <begin position="155"/>
        <end position="178"/>
    </location>
</feature>
<comment type="subcellular location">
    <subcellularLocation>
        <location evidence="1">Membrane</location>
        <topology evidence="1">Multi-pass membrane protein</topology>
    </subcellularLocation>
</comment>
<feature type="transmembrane region" description="Helical" evidence="6">
    <location>
        <begin position="62"/>
        <end position="81"/>
    </location>
</feature>
<dbReference type="PANTHER" id="PTHR43427:SF12">
    <property type="entry name" value="CHLORIDE TRANSPORTER"/>
    <property type="match status" value="1"/>
</dbReference>
<feature type="transmembrane region" description="Helical" evidence="6">
    <location>
        <begin position="270"/>
        <end position="289"/>
    </location>
</feature>
<feature type="transmembrane region" description="Helical" evidence="6">
    <location>
        <begin position="387"/>
        <end position="406"/>
    </location>
</feature>